<dbReference type="GO" id="GO:0006995">
    <property type="term" value="P:cellular response to nitrogen starvation"/>
    <property type="evidence" value="ECO:0007669"/>
    <property type="project" value="TreeGrafter"/>
</dbReference>
<sequence length="171" mass="19923">MDSRLRSAEEEAQEYQAYLKRLESERSSDAGSKSVKELEGEYEALLAEEASLKEELRSLREEEQSGEKDLEALIQERKALEKEESSYLREYYSYTRRVLNAEDDYRSLDSQFKYAQSQWETLKRRTCITQPFIYGTSGTLRRSTASAWDVSPPFLWSGRKSMPLGDKQPFS</sequence>
<organism evidence="3 4">
    <name type="scientific">Caligus rogercresseyi</name>
    <name type="common">Sea louse</name>
    <dbReference type="NCBI Taxonomy" id="217165"/>
    <lineage>
        <taxon>Eukaryota</taxon>
        <taxon>Metazoa</taxon>
        <taxon>Ecdysozoa</taxon>
        <taxon>Arthropoda</taxon>
        <taxon>Crustacea</taxon>
        <taxon>Multicrustacea</taxon>
        <taxon>Hexanauplia</taxon>
        <taxon>Copepoda</taxon>
        <taxon>Siphonostomatoida</taxon>
        <taxon>Caligidae</taxon>
        <taxon>Caligus</taxon>
    </lineage>
</organism>
<dbReference type="GO" id="GO:0043548">
    <property type="term" value="F:phosphatidylinositol 3-kinase binding"/>
    <property type="evidence" value="ECO:0007669"/>
    <property type="project" value="TreeGrafter"/>
</dbReference>
<name>A0A7T8KHA5_CALRO</name>
<proteinExistence type="predicted"/>
<dbReference type="PANTHER" id="PTHR12768:SF4">
    <property type="entry name" value="BECLIN-1"/>
    <property type="match status" value="1"/>
</dbReference>
<protein>
    <submittedName>
        <fullName evidence="3">Becn1</fullName>
    </submittedName>
</protein>
<dbReference type="InterPro" id="IPR007243">
    <property type="entry name" value="Atg6/Beclin"/>
</dbReference>
<gene>
    <name evidence="3" type="ORF">FKW44_000343</name>
</gene>
<evidence type="ECO:0000259" key="2">
    <source>
        <dbReference type="Pfam" id="PF17675"/>
    </source>
</evidence>
<dbReference type="OrthoDB" id="20368at2759"/>
<dbReference type="GO" id="GO:0000423">
    <property type="term" value="P:mitophagy"/>
    <property type="evidence" value="ECO:0007669"/>
    <property type="project" value="TreeGrafter"/>
</dbReference>
<evidence type="ECO:0000256" key="1">
    <source>
        <dbReference type="SAM" id="Coils"/>
    </source>
</evidence>
<reference evidence="4" key="1">
    <citation type="submission" date="2021-01" db="EMBL/GenBank/DDBJ databases">
        <title>Caligus Genome Assembly.</title>
        <authorList>
            <person name="Gallardo-Escarate C."/>
        </authorList>
    </citation>
    <scope>NUCLEOTIDE SEQUENCE [LARGE SCALE GENOMIC DNA]</scope>
</reference>
<keyword evidence="4" id="KW-1185">Reference proteome</keyword>
<dbReference type="Gene3D" id="6.10.250.3110">
    <property type="match status" value="1"/>
</dbReference>
<dbReference type="InterPro" id="IPR041691">
    <property type="entry name" value="Atg6/beclin_CC"/>
</dbReference>
<dbReference type="GO" id="GO:0034271">
    <property type="term" value="C:phosphatidylinositol 3-kinase complex, class III, type I"/>
    <property type="evidence" value="ECO:0007669"/>
    <property type="project" value="TreeGrafter"/>
</dbReference>
<dbReference type="GO" id="GO:0000045">
    <property type="term" value="P:autophagosome assembly"/>
    <property type="evidence" value="ECO:0007669"/>
    <property type="project" value="TreeGrafter"/>
</dbReference>
<feature type="domain" description="Atg6/beclin coiled-coil" evidence="2">
    <location>
        <begin position="1"/>
        <end position="118"/>
    </location>
</feature>
<dbReference type="PANTHER" id="PTHR12768">
    <property type="entry name" value="BECLIN 1"/>
    <property type="match status" value="1"/>
</dbReference>
<dbReference type="EMBL" id="CP045890">
    <property type="protein sequence ID" value="QQP55874.1"/>
    <property type="molecule type" value="Genomic_DNA"/>
</dbReference>
<evidence type="ECO:0000313" key="4">
    <source>
        <dbReference type="Proteomes" id="UP000595437"/>
    </source>
</evidence>
<dbReference type="GO" id="GO:0045324">
    <property type="term" value="P:late endosome to vacuole transport"/>
    <property type="evidence" value="ECO:0007669"/>
    <property type="project" value="TreeGrafter"/>
</dbReference>
<dbReference type="AlphaFoldDB" id="A0A7T8KHA5"/>
<dbReference type="Pfam" id="PF17675">
    <property type="entry name" value="APG6_N"/>
    <property type="match status" value="1"/>
</dbReference>
<dbReference type="Proteomes" id="UP000595437">
    <property type="component" value="Chromosome 1"/>
</dbReference>
<dbReference type="GO" id="GO:0000407">
    <property type="term" value="C:phagophore assembly site"/>
    <property type="evidence" value="ECO:0007669"/>
    <property type="project" value="TreeGrafter"/>
</dbReference>
<dbReference type="GO" id="GO:0030674">
    <property type="term" value="F:protein-macromolecule adaptor activity"/>
    <property type="evidence" value="ECO:0007669"/>
    <property type="project" value="TreeGrafter"/>
</dbReference>
<feature type="coiled-coil region" evidence="1">
    <location>
        <begin position="5"/>
        <end position="90"/>
    </location>
</feature>
<keyword evidence="1" id="KW-0175">Coiled coil</keyword>
<dbReference type="GO" id="GO:0034272">
    <property type="term" value="C:phosphatidylinositol 3-kinase complex, class III, type II"/>
    <property type="evidence" value="ECO:0007669"/>
    <property type="project" value="TreeGrafter"/>
</dbReference>
<evidence type="ECO:0000313" key="3">
    <source>
        <dbReference type="EMBL" id="QQP55874.1"/>
    </source>
</evidence>
<accession>A0A7T8KHA5</accession>